<reference evidence="8 9" key="1">
    <citation type="submission" date="2023-08" db="EMBL/GenBank/DDBJ databases">
        <title>Black Yeasts Isolated from many extreme environments.</title>
        <authorList>
            <person name="Coleine C."/>
            <person name="Stajich J.E."/>
            <person name="Selbmann L."/>
        </authorList>
    </citation>
    <scope>NUCLEOTIDE SEQUENCE [LARGE SCALE GENOMIC DNA]</scope>
    <source>
        <strain evidence="8 9">CCFEE 5792</strain>
    </source>
</reference>
<dbReference type="RefSeq" id="XP_064700243.1">
    <property type="nucleotide sequence ID" value="XM_064854136.1"/>
</dbReference>
<feature type="region of interest" description="Disordered" evidence="6">
    <location>
        <begin position="31"/>
        <end position="61"/>
    </location>
</feature>
<dbReference type="PANTHER" id="PTHR13914:SF34">
    <property type="entry name" value="PROLINE DEHYDROGENASE"/>
    <property type="match status" value="1"/>
</dbReference>
<feature type="domain" description="Proline dehydrogenase" evidence="7">
    <location>
        <begin position="162"/>
        <end position="508"/>
    </location>
</feature>
<name>A0AAV9MSJ6_9EURO</name>
<dbReference type="InterPro" id="IPR015659">
    <property type="entry name" value="Proline_oxidase"/>
</dbReference>
<comment type="caution">
    <text evidence="8">The sequence shown here is derived from an EMBL/GenBank/DDBJ whole genome shotgun (WGS) entry which is preliminary data.</text>
</comment>
<feature type="compositionally biased region" description="Low complexity" evidence="6">
    <location>
        <begin position="47"/>
        <end position="61"/>
    </location>
</feature>
<evidence type="ECO:0000313" key="9">
    <source>
        <dbReference type="Proteomes" id="UP001358417"/>
    </source>
</evidence>
<dbReference type="GO" id="GO:0005739">
    <property type="term" value="C:mitochondrion"/>
    <property type="evidence" value="ECO:0007669"/>
    <property type="project" value="TreeGrafter"/>
</dbReference>
<keyword evidence="4 5" id="KW-0642">Proline metabolism</keyword>
<dbReference type="GeneID" id="89978757"/>
<dbReference type="EMBL" id="JAVRRD010000046">
    <property type="protein sequence ID" value="KAK5044587.1"/>
    <property type="molecule type" value="Genomic_DNA"/>
</dbReference>
<evidence type="ECO:0000256" key="5">
    <source>
        <dbReference type="RuleBase" id="RU364054"/>
    </source>
</evidence>
<comment type="function">
    <text evidence="5">Converts proline to delta-1-pyrroline-5-carboxylate.</text>
</comment>
<dbReference type="Gene3D" id="3.20.20.220">
    <property type="match status" value="1"/>
</dbReference>
<evidence type="ECO:0000256" key="1">
    <source>
        <dbReference type="ARBA" id="ARBA00005869"/>
    </source>
</evidence>
<keyword evidence="9" id="KW-1185">Reference proteome</keyword>
<comment type="similarity">
    <text evidence="1 5">Belongs to the proline oxidase family.</text>
</comment>
<keyword evidence="5" id="KW-0274">FAD</keyword>
<comment type="catalytic activity">
    <reaction evidence="5">
        <text>L-proline + a quinone = (S)-1-pyrroline-5-carboxylate + a quinol + H(+)</text>
        <dbReference type="Rhea" id="RHEA:23784"/>
        <dbReference type="ChEBI" id="CHEBI:15378"/>
        <dbReference type="ChEBI" id="CHEBI:17388"/>
        <dbReference type="ChEBI" id="CHEBI:24646"/>
        <dbReference type="ChEBI" id="CHEBI:60039"/>
        <dbReference type="ChEBI" id="CHEBI:132124"/>
        <dbReference type="EC" id="1.5.5.2"/>
    </reaction>
</comment>
<dbReference type="GO" id="GO:0071949">
    <property type="term" value="F:FAD binding"/>
    <property type="evidence" value="ECO:0007669"/>
    <property type="project" value="TreeGrafter"/>
</dbReference>
<dbReference type="AlphaFoldDB" id="A0AAV9MSJ6"/>
<dbReference type="SUPFAM" id="SSF51730">
    <property type="entry name" value="FAD-linked oxidoreductase"/>
    <property type="match status" value="1"/>
</dbReference>
<comment type="cofactor">
    <cofactor evidence="5">
        <name>FAD</name>
        <dbReference type="ChEBI" id="CHEBI:57692"/>
    </cofactor>
</comment>
<dbReference type="InterPro" id="IPR002872">
    <property type="entry name" value="Proline_DH_dom"/>
</dbReference>
<evidence type="ECO:0000256" key="6">
    <source>
        <dbReference type="SAM" id="MobiDB-lite"/>
    </source>
</evidence>
<proteinExistence type="inferred from homology"/>
<organism evidence="8 9">
    <name type="scientific">Exophiala bonariae</name>
    <dbReference type="NCBI Taxonomy" id="1690606"/>
    <lineage>
        <taxon>Eukaryota</taxon>
        <taxon>Fungi</taxon>
        <taxon>Dikarya</taxon>
        <taxon>Ascomycota</taxon>
        <taxon>Pezizomycotina</taxon>
        <taxon>Eurotiomycetes</taxon>
        <taxon>Chaetothyriomycetidae</taxon>
        <taxon>Chaetothyriales</taxon>
        <taxon>Herpotrichiellaceae</taxon>
        <taxon>Exophiala</taxon>
    </lineage>
</organism>
<evidence type="ECO:0000256" key="2">
    <source>
        <dbReference type="ARBA" id="ARBA00012695"/>
    </source>
</evidence>
<keyword evidence="3 5" id="KW-0560">Oxidoreductase</keyword>
<evidence type="ECO:0000256" key="4">
    <source>
        <dbReference type="ARBA" id="ARBA00023062"/>
    </source>
</evidence>
<evidence type="ECO:0000259" key="7">
    <source>
        <dbReference type="Pfam" id="PF01619"/>
    </source>
</evidence>
<protein>
    <recommendedName>
        <fullName evidence="2 5">Proline dehydrogenase</fullName>
        <ecNumber evidence="2 5">1.5.5.2</ecNumber>
    </recommendedName>
</protein>
<keyword evidence="5" id="KW-0285">Flavoprotein</keyword>
<gene>
    <name evidence="8" type="ORF">LTR84_010601</name>
</gene>
<accession>A0AAV9MSJ6</accession>
<dbReference type="EC" id="1.5.5.2" evidence="2 5"/>
<evidence type="ECO:0000256" key="3">
    <source>
        <dbReference type="ARBA" id="ARBA00023002"/>
    </source>
</evidence>
<sequence length="526" mass="58168">MAKSMHIQTSRVLWTGSRLFSIHKTYGPSVRISPLTQESPRSRTIHSNSSNASSQTLASTSAAAVRIPGTDTIEDSSEPARSHTRRASPLSRLSTVSLLRSLFLGYCFTSPRLLKVLMGAMGFIAHSKSPFLNPDQNPVVGRAIRVLVYDNFCAGTTPPEVKRTIAEIKKTGYAGVILGYGREIVVEPSGGADGASKELSRAESQAAAAEKHIQFWLDGNMTTLGMIGENDYMNVKFTGAGPFVSQCLIDRSQPPEALARAIDTICNQARLQGSRIWIDAEQQIFQPTIDAWTTNLMRRHNIHGDALVYTTIQTYLKSSRTTIAKYLQVASDEGWTLGIKQVRGAYIASDVRDRIWDTKEQTDESYNSIARDLLGKNTSDKAFPGFKAQKFPNLHLFLAGHNTESIRLATAFVRELALAGKEVPHVQYGQLHGMADDVSCDLVEQCETAAENLEKHRGDGKAVTAKYELEMKAAPVVYKCLNWGSVQECIHFLLRRAVENATAAERIKHGLPDLRAEFKRRMLRRA</sequence>
<dbReference type="InterPro" id="IPR029041">
    <property type="entry name" value="FAD-linked_oxidoreductase-like"/>
</dbReference>
<dbReference type="GO" id="GO:0010133">
    <property type="term" value="P:L-proline catabolic process to L-glutamate"/>
    <property type="evidence" value="ECO:0007669"/>
    <property type="project" value="TreeGrafter"/>
</dbReference>
<evidence type="ECO:0000313" key="8">
    <source>
        <dbReference type="EMBL" id="KAK5044587.1"/>
    </source>
</evidence>
<dbReference type="Proteomes" id="UP001358417">
    <property type="component" value="Unassembled WGS sequence"/>
</dbReference>
<dbReference type="PANTHER" id="PTHR13914">
    <property type="entry name" value="PROLINE OXIDASE"/>
    <property type="match status" value="1"/>
</dbReference>
<dbReference type="GO" id="GO:0004657">
    <property type="term" value="F:proline dehydrogenase activity"/>
    <property type="evidence" value="ECO:0007669"/>
    <property type="project" value="UniProtKB-EC"/>
</dbReference>
<dbReference type="Pfam" id="PF01619">
    <property type="entry name" value="Pro_dh"/>
    <property type="match status" value="1"/>
</dbReference>